<keyword evidence="5" id="KW-0597">Phosphoprotein</keyword>
<dbReference type="Proteomes" id="UP001596233">
    <property type="component" value="Unassembled WGS sequence"/>
</dbReference>
<evidence type="ECO:0000256" key="3">
    <source>
        <dbReference type="ARBA" id="ARBA00012438"/>
    </source>
</evidence>
<evidence type="ECO:0000313" key="18">
    <source>
        <dbReference type="Proteomes" id="UP001596233"/>
    </source>
</evidence>
<evidence type="ECO:0000256" key="15">
    <source>
        <dbReference type="SAM" id="Phobius"/>
    </source>
</evidence>
<keyword evidence="4" id="KW-1003">Cell membrane</keyword>
<dbReference type="InterPro" id="IPR050640">
    <property type="entry name" value="Bact_2-comp_sensor_kinase"/>
</dbReference>
<reference evidence="18" key="1">
    <citation type="journal article" date="2019" name="Int. J. Syst. Evol. Microbiol.">
        <title>The Global Catalogue of Microorganisms (GCM) 10K type strain sequencing project: providing services to taxonomists for standard genome sequencing and annotation.</title>
        <authorList>
            <consortium name="The Broad Institute Genomics Platform"/>
            <consortium name="The Broad Institute Genome Sequencing Center for Infectious Disease"/>
            <person name="Wu L."/>
            <person name="Ma J."/>
        </authorList>
    </citation>
    <scope>NUCLEOTIDE SEQUENCE [LARGE SCALE GENOMIC DNA]</scope>
    <source>
        <strain evidence="18">PCU 280</strain>
    </source>
</reference>
<feature type="coiled-coil region" evidence="14">
    <location>
        <begin position="356"/>
        <end position="383"/>
    </location>
</feature>
<keyword evidence="11 15" id="KW-1133">Transmembrane helix</keyword>
<dbReference type="SMART" id="SM00387">
    <property type="entry name" value="HATPase_c"/>
    <property type="match status" value="1"/>
</dbReference>
<dbReference type="RefSeq" id="WP_379237575.1">
    <property type="nucleotide sequence ID" value="NZ_JBHSTE010000007.1"/>
</dbReference>
<keyword evidence="8" id="KW-0547">Nucleotide-binding</keyword>
<evidence type="ECO:0000256" key="5">
    <source>
        <dbReference type="ARBA" id="ARBA00022553"/>
    </source>
</evidence>
<organism evidence="17 18">
    <name type="scientific">Paenibacillus septentrionalis</name>
    <dbReference type="NCBI Taxonomy" id="429342"/>
    <lineage>
        <taxon>Bacteria</taxon>
        <taxon>Bacillati</taxon>
        <taxon>Bacillota</taxon>
        <taxon>Bacilli</taxon>
        <taxon>Bacillales</taxon>
        <taxon>Paenibacillaceae</taxon>
        <taxon>Paenibacillus</taxon>
    </lineage>
</organism>
<dbReference type="EMBL" id="JBHSTE010000007">
    <property type="protein sequence ID" value="MFC6334742.1"/>
    <property type="molecule type" value="Genomic_DNA"/>
</dbReference>
<comment type="subcellular location">
    <subcellularLocation>
        <location evidence="2">Cell membrane</location>
        <topology evidence="2">Multi-pass membrane protein</topology>
    </subcellularLocation>
</comment>
<dbReference type="InterPro" id="IPR004358">
    <property type="entry name" value="Sig_transdc_His_kin-like_C"/>
</dbReference>
<evidence type="ECO:0000256" key="1">
    <source>
        <dbReference type="ARBA" id="ARBA00000085"/>
    </source>
</evidence>
<protein>
    <recommendedName>
        <fullName evidence="3">histidine kinase</fullName>
        <ecNumber evidence="3">2.7.13.3</ecNumber>
    </recommendedName>
</protein>
<comment type="catalytic activity">
    <reaction evidence="1">
        <text>ATP + protein L-histidine = ADP + protein N-phospho-L-histidine.</text>
        <dbReference type="EC" id="2.7.13.3"/>
    </reaction>
</comment>
<evidence type="ECO:0000313" key="17">
    <source>
        <dbReference type="EMBL" id="MFC6334742.1"/>
    </source>
</evidence>
<keyword evidence="10" id="KW-0067">ATP-binding</keyword>
<dbReference type="PRINTS" id="PR00344">
    <property type="entry name" value="BCTRLSENSOR"/>
</dbReference>
<keyword evidence="18" id="KW-1185">Reference proteome</keyword>
<dbReference type="EC" id="2.7.13.3" evidence="3"/>
<keyword evidence="13 15" id="KW-0472">Membrane</keyword>
<evidence type="ECO:0000256" key="2">
    <source>
        <dbReference type="ARBA" id="ARBA00004651"/>
    </source>
</evidence>
<dbReference type="PANTHER" id="PTHR34220">
    <property type="entry name" value="SENSOR HISTIDINE KINASE YPDA"/>
    <property type="match status" value="1"/>
</dbReference>
<dbReference type="GO" id="GO:0004673">
    <property type="term" value="F:protein histidine kinase activity"/>
    <property type="evidence" value="ECO:0007669"/>
    <property type="project" value="UniProtKB-EC"/>
</dbReference>
<keyword evidence="9 17" id="KW-0418">Kinase</keyword>
<accession>A0ABW1VAE6</accession>
<evidence type="ECO:0000256" key="13">
    <source>
        <dbReference type="ARBA" id="ARBA00023136"/>
    </source>
</evidence>
<keyword evidence="12" id="KW-0902">Two-component regulatory system</keyword>
<dbReference type="PROSITE" id="PS50109">
    <property type="entry name" value="HIS_KIN"/>
    <property type="match status" value="1"/>
</dbReference>
<dbReference type="InterPro" id="IPR005467">
    <property type="entry name" value="His_kinase_dom"/>
</dbReference>
<dbReference type="InterPro" id="IPR003594">
    <property type="entry name" value="HATPase_dom"/>
</dbReference>
<feature type="domain" description="Histidine kinase" evidence="16">
    <location>
        <begin position="471"/>
        <end position="573"/>
    </location>
</feature>
<sequence length="578" mass="67210">MFSFLLNWYRKTTFKVRTIFIVMLSVIIPFICICLASFFTINSILVNKVEGSIQSNLRQEILNLENNLNNLNHISQQLAFGVNNNKLLEQLYVEQDPFTRSRYRNDLKSELNVLTFSNPNVGLTFYYFKDRSAVDFENFSVRDDFSIDALPLMESYPEITYYGPHRSYNRSNNHLVFSTLRKVNVTHEDVYVYIETGFNTTTALFEPQDEIKKSRQMLILNNEGKITYSQNEEMFPVNSSFPFVSDKEFSGEFEKVIWHREMSNQGWSIVSIFPQEEMNQEKNQWIMQLIILFFVFGIAAIIIGTILSRMVYKPLEKFNVELKSLINSNAKGNTDLIHIPEFDYLLFKTREMKKKIWELYGEIENKEKRRADLEVEKLLYQINPHFLMNTLDTVHWLAMMNGQKDIDKLVLSLNKLLQYNLGKMGDATTIGGEIEALKEYMQLQRIRYNFQFDVDIDVDEEAMALTIPRFILQPVVENALYHGVSDDGYIHVNISLEKHLDITIQDNGSGMTEEQLYNLLHKETVDSKKVGMGIGMKYVIRILEANYGAEATFQIKSEVGKGTIVKMSLPVRRGDQSL</sequence>
<dbReference type="Pfam" id="PF06580">
    <property type="entry name" value="His_kinase"/>
    <property type="match status" value="1"/>
</dbReference>
<dbReference type="InterPro" id="IPR036890">
    <property type="entry name" value="HATPase_C_sf"/>
</dbReference>
<dbReference type="PANTHER" id="PTHR34220:SF11">
    <property type="entry name" value="SENSOR PROTEIN KINASE HPTS"/>
    <property type="match status" value="1"/>
</dbReference>
<feature type="transmembrane region" description="Helical" evidence="15">
    <location>
        <begin position="20"/>
        <end position="41"/>
    </location>
</feature>
<evidence type="ECO:0000256" key="6">
    <source>
        <dbReference type="ARBA" id="ARBA00022679"/>
    </source>
</evidence>
<dbReference type="Pfam" id="PF02518">
    <property type="entry name" value="HATPase_c"/>
    <property type="match status" value="1"/>
</dbReference>
<evidence type="ECO:0000256" key="10">
    <source>
        <dbReference type="ARBA" id="ARBA00022840"/>
    </source>
</evidence>
<evidence type="ECO:0000256" key="12">
    <source>
        <dbReference type="ARBA" id="ARBA00023012"/>
    </source>
</evidence>
<dbReference type="Gene3D" id="3.30.565.10">
    <property type="entry name" value="Histidine kinase-like ATPase, C-terminal domain"/>
    <property type="match status" value="1"/>
</dbReference>
<keyword evidence="14" id="KW-0175">Coiled coil</keyword>
<proteinExistence type="predicted"/>
<dbReference type="SUPFAM" id="SSF55874">
    <property type="entry name" value="ATPase domain of HSP90 chaperone/DNA topoisomerase II/histidine kinase"/>
    <property type="match status" value="1"/>
</dbReference>
<keyword evidence="6 17" id="KW-0808">Transferase</keyword>
<evidence type="ECO:0000256" key="14">
    <source>
        <dbReference type="SAM" id="Coils"/>
    </source>
</evidence>
<evidence type="ECO:0000256" key="9">
    <source>
        <dbReference type="ARBA" id="ARBA00022777"/>
    </source>
</evidence>
<evidence type="ECO:0000259" key="16">
    <source>
        <dbReference type="PROSITE" id="PS50109"/>
    </source>
</evidence>
<gene>
    <name evidence="17" type="ORF">ACFP56_19085</name>
</gene>
<name>A0ABW1VAE6_9BACL</name>
<keyword evidence="7 15" id="KW-0812">Transmembrane</keyword>
<feature type="transmembrane region" description="Helical" evidence="15">
    <location>
        <begin position="285"/>
        <end position="307"/>
    </location>
</feature>
<evidence type="ECO:0000256" key="4">
    <source>
        <dbReference type="ARBA" id="ARBA00022475"/>
    </source>
</evidence>
<comment type="caution">
    <text evidence="17">The sequence shown here is derived from an EMBL/GenBank/DDBJ whole genome shotgun (WGS) entry which is preliminary data.</text>
</comment>
<evidence type="ECO:0000256" key="7">
    <source>
        <dbReference type="ARBA" id="ARBA00022692"/>
    </source>
</evidence>
<evidence type="ECO:0000256" key="8">
    <source>
        <dbReference type="ARBA" id="ARBA00022741"/>
    </source>
</evidence>
<dbReference type="InterPro" id="IPR010559">
    <property type="entry name" value="Sig_transdc_His_kin_internal"/>
</dbReference>
<evidence type="ECO:0000256" key="11">
    <source>
        <dbReference type="ARBA" id="ARBA00022989"/>
    </source>
</evidence>